<evidence type="ECO:0000256" key="1">
    <source>
        <dbReference type="SAM" id="MobiDB-lite"/>
    </source>
</evidence>
<dbReference type="InterPro" id="IPR021255">
    <property type="entry name" value="DUF2807"/>
</dbReference>
<name>A0AAD5LX61_PYTIN</name>
<accession>A0AAD5LX61</accession>
<dbReference type="AlphaFoldDB" id="A0AAD5LX61"/>
<evidence type="ECO:0000259" key="3">
    <source>
        <dbReference type="Pfam" id="PF10988"/>
    </source>
</evidence>
<feature type="domain" description="Putative auto-transporter adhesin head GIN" evidence="3">
    <location>
        <begin position="311"/>
        <end position="390"/>
    </location>
</feature>
<sequence>MAMSSTPIMTPDSLAAFKIEKLSMTSNFLDWQREIFLVLRTPLHSAMASFRGPLLLLLLPLSLLSMDAALAGLVVTSGAVRPMDPTDDHRLLEQHWWVDTSVGDGWLGAPASLQEITLRVPGRVFVSQGVAWTSDRLGAPPSVASVRISGNSQQLFEYVEVVATSPTAIEVRQRPDATAPLRDVYLLVEIQVAQPMQVQTLLSAASADVVVEDRVLVASRPDVELQVSTTGSGDIFIRSSTPAEVAKATVNIAGSGDVTWSGPRLHATAFMVNIVGSGDATIRADTLVASAMDVHIAGSGDVCVQAPGVFRADHLGAAILGSGDFALASGDGRAGAEELHVAGSGDVTLSDVVGDVVTVSVAGSGDVLVQATGSIVGSTWGGGGVQYVGDRPAQISDRRHEHVFSAEQDPKYKPVATPRRTRPRAVHCDVSAPPSRRAVLISMNAGSSTLLLVPLVVLALLSACYLRHQMRTRRRRASSFAERQPLQPAPYYHQPGGSTAVGFHQPPPPQQQQQQSSQVYV</sequence>
<dbReference type="Gene3D" id="2.160.20.120">
    <property type="match status" value="2"/>
</dbReference>
<gene>
    <name evidence="4" type="ORF">P43SY_003851</name>
</gene>
<feature type="domain" description="Putative auto-transporter adhesin head GIN" evidence="3">
    <location>
        <begin position="190"/>
        <end position="310"/>
    </location>
</feature>
<evidence type="ECO:0000313" key="4">
    <source>
        <dbReference type="EMBL" id="KAJ0396264.1"/>
    </source>
</evidence>
<comment type="caution">
    <text evidence="4">The sequence shown here is derived from an EMBL/GenBank/DDBJ whole genome shotgun (WGS) entry which is preliminary data.</text>
</comment>
<dbReference type="Proteomes" id="UP001209570">
    <property type="component" value="Unassembled WGS sequence"/>
</dbReference>
<evidence type="ECO:0000313" key="5">
    <source>
        <dbReference type="Proteomes" id="UP001209570"/>
    </source>
</evidence>
<reference evidence="4" key="1">
    <citation type="submission" date="2021-12" db="EMBL/GenBank/DDBJ databases">
        <title>Prjna785345.</title>
        <authorList>
            <person name="Rujirawat T."/>
            <person name="Krajaejun T."/>
        </authorList>
    </citation>
    <scope>NUCLEOTIDE SEQUENCE</scope>
    <source>
        <strain evidence="4">Pi057C3</strain>
    </source>
</reference>
<keyword evidence="2" id="KW-0472">Membrane</keyword>
<dbReference type="PANTHER" id="PTHR39200:SF1">
    <property type="entry name" value="AUTO-TRANSPORTER ADHESIN HEAD GIN DOMAIN-CONTAINING PROTEIN-RELATED"/>
    <property type="match status" value="1"/>
</dbReference>
<proteinExistence type="predicted"/>
<feature type="region of interest" description="Disordered" evidence="1">
    <location>
        <begin position="476"/>
        <end position="521"/>
    </location>
</feature>
<organism evidence="4 5">
    <name type="scientific">Pythium insidiosum</name>
    <name type="common">Pythiosis disease agent</name>
    <dbReference type="NCBI Taxonomy" id="114742"/>
    <lineage>
        <taxon>Eukaryota</taxon>
        <taxon>Sar</taxon>
        <taxon>Stramenopiles</taxon>
        <taxon>Oomycota</taxon>
        <taxon>Peronosporomycetes</taxon>
        <taxon>Pythiales</taxon>
        <taxon>Pythiaceae</taxon>
        <taxon>Pythium</taxon>
    </lineage>
</organism>
<dbReference type="PANTHER" id="PTHR39200">
    <property type="entry name" value="HYPOTHETICAL EXPORTED PROTEIN"/>
    <property type="match status" value="1"/>
</dbReference>
<keyword evidence="2" id="KW-1133">Transmembrane helix</keyword>
<keyword evidence="2" id="KW-0812">Transmembrane</keyword>
<keyword evidence="5" id="KW-1185">Reference proteome</keyword>
<protein>
    <recommendedName>
        <fullName evidence="3">Putative auto-transporter adhesin head GIN domain-containing protein</fullName>
    </recommendedName>
</protein>
<evidence type="ECO:0000256" key="2">
    <source>
        <dbReference type="SAM" id="Phobius"/>
    </source>
</evidence>
<dbReference type="EMBL" id="JAKCXM010000303">
    <property type="protein sequence ID" value="KAJ0396264.1"/>
    <property type="molecule type" value="Genomic_DNA"/>
</dbReference>
<dbReference type="Pfam" id="PF10988">
    <property type="entry name" value="DUF2807"/>
    <property type="match status" value="2"/>
</dbReference>
<feature type="compositionally biased region" description="Low complexity" evidence="1">
    <location>
        <begin position="511"/>
        <end position="521"/>
    </location>
</feature>
<feature type="transmembrane region" description="Helical" evidence="2">
    <location>
        <begin position="445"/>
        <end position="466"/>
    </location>
</feature>